<reference evidence="3" key="1">
    <citation type="submission" date="2022-08" db="EMBL/GenBank/DDBJ databases">
        <authorList>
            <person name="Kallberg Y."/>
            <person name="Tangrot J."/>
            <person name="Rosling A."/>
        </authorList>
    </citation>
    <scope>NUCLEOTIDE SEQUENCE</scope>
    <source>
        <strain evidence="3">Wild A</strain>
    </source>
</reference>
<comment type="caution">
    <text evidence="3">The sequence shown here is derived from an EMBL/GenBank/DDBJ whole genome shotgun (WGS) entry which is preliminary data.</text>
</comment>
<feature type="coiled-coil region" evidence="1">
    <location>
        <begin position="55"/>
        <end position="116"/>
    </location>
</feature>
<dbReference type="AlphaFoldDB" id="A0A9W4T4I6"/>
<feature type="non-terminal residue" evidence="3">
    <location>
        <position position="141"/>
    </location>
</feature>
<feature type="non-terminal residue" evidence="3">
    <location>
        <position position="1"/>
    </location>
</feature>
<keyword evidence="1" id="KW-0175">Coiled coil</keyword>
<sequence length="141" mass="16132">MTKKTDLQKELLAEVKEGVKPSDLKRKLKRSKSADDIANIPTPPPLPDHLLHDQLKEKQTEIESLRTKLATANQHEQIKSLNQELDATIDQASSELKQGDTEIKSLERELKLARINRTNSPFTSNNYETKLDYFQYGLYAL</sequence>
<evidence type="ECO:0000256" key="2">
    <source>
        <dbReference type="SAM" id="MobiDB-lite"/>
    </source>
</evidence>
<name>A0A9W4T4I6_9GLOM</name>
<dbReference type="Proteomes" id="UP001153678">
    <property type="component" value="Unassembled WGS sequence"/>
</dbReference>
<evidence type="ECO:0000256" key="1">
    <source>
        <dbReference type="SAM" id="Coils"/>
    </source>
</evidence>
<proteinExistence type="predicted"/>
<evidence type="ECO:0000313" key="4">
    <source>
        <dbReference type="Proteomes" id="UP001153678"/>
    </source>
</evidence>
<accession>A0A9W4T4I6</accession>
<keyword evidence="4" id="KW-1185">Reference proteome</keyword>
<dbReference type="EMBL" id="CAMKVN010008342">
    <property type="protein sequence ID" value="CAI2192443.1"/>
    <property type="molecule type" value="Genomic_DNA"/>
</dbReference>
<evidence type="ECO:0000313" key="3">
    <source>
        <dbReference type="EMBL" id="CAI2192443.1"/>
    </source>
</evidence>
<protein>
    <submittedName>
        <fullName evidence="3">1282_t:CDS:1</fullName>
    </submittedName>
</protein>
<feature type="region of interest" description="Disordered" evidence="2">
    <location>
        <begin position="23"/>
        <end position="49"/>
    </location>
</feature>
<gene>
    <name evidence="3" type="ORF">FWILDA_LOCUS15579</name>
</gene>
<organism evidence="3 4">
    <name type="scientific">Funneliformis geosporum</name>
    <dbReference type="NCBI Taxonomy" id="1117311"/>
    <lineage>
        <taxon>Eukaryota</taxon>
        <taxon>Fungi</taxon>
        <taxon>Fungi incertae sedis</taxon>
        <taxon>Mucoromycota</taxon>
        <taxon>Glomeromycotina</taxon>
        <taxon>Glomeromycetes</taxon>
        <taxon>Glomerales</taxon>
        <taxon>Glomeraceae</taxon>
        <taxon>Funneliformis</taxon>
    </lineage>
</organism>